<dbReference type="EMBL" id="CP008876">
    <property type="protein sequence ID" value="AIF65266.1"/>
    <property type="molecule type" value="Genomic_DNA"/>
</dbReference>
<name>A0A075LG67_9BACI</name>
<gene>
    <name evidence="3" type="ORF">GZ22_00425</name>
</gene>
<dbReference type="GO" id="GO:0000150">
    <property type="term" value="F:DNA strand exchange activity"/>
    <property type="evidence" value="ECO:0007669"/>
    <property type="project" value="InterPro"/>
</dbReference>
<dbReference type="Pfam" id="PF00239">
    <property type="entry name" value="Resolvase"/>
    <property type="match status" value="1"/>
</dbReference>
<dbReference type="InterPro" id="IPR036162">
    <property type="entry name" value="Resolvase-like_N_sf"/>
</dbReference>
<dbReference type="InterPro" id="IPR006119">
    <property type="entry name" value="Resolv_N"/>
</dbReference>
<dbReference type="Gene3D" id="1.10.10.60">
    <property type="entry name" value="Homeodomain-like"/>
    <property type="match status" value="1"/>
</dbReference>
<dbReference type="Proteomes" id="UP000027980">
    <property type="component" value="Chromosome"/>
</dbReference>
<sequence>MRIGYIREFVQGKWDMQPTEMMNCETMIEEKEDVQGQPLLEELLERLQYGDVLVVRKLYSLANSTKHLIEICRNLQEKQADLVSIEDSIDTREDSFFQHLEQIAVFRKEVVGERTKAGLSEAKAKNRAGGRPRKPDRNVQKAIDMYRSKKYSIAEITIETGISKTTLYRYLQE</sequence>
<dbReference type="AlphaFoldDB" id="A0A075LG67"/>
<dbReference type="RefSeq" id="WP_038557641.1">
    <property type="nucleotide sequence ID" value="NZ_CP008876.1"/>
</dbReference>
<dbReference type="GO" id="GO:0003677">
    <property type="term" value="F:DNA binding"/>
    <property type="evidence" value="ECO:0007669"/>
    <property type="project" value="InterPro"/>
</dbReference>
<accession>A0A075LG67</accession>
<proteinExistence type="predicted"/>
<dbReference type="Pfam" id="PF02796">
    <property type="entry name" value="HTH_7"/>
    <property type="match status" value="1"/>
</dbReference>
<dbReference type="SUPFAM" id="SSF53041">
    <property type="entry name" value="Resolvase-like"/>
    <property type="match status" value="1"/>
</dbReference>
<evidence type="ECO:0000259" key="2">
    <source>
        <dbReference type="SMART" id="SM00857"/>
    </source>
</evidence>
<feature type="domain" description="Resolvase/invertase-type recombinase catalytic" evidence="2">
    <location>
        <begin position="2"/>
        <end position="128"/>
    </location>
</feature>
<organism evidence="3 4">
    <name type="scientific">Terribacillus saccharophilus</name>
    <dbReference type="NCBI Taxonomy" id="361277"/>
    <lineage>
        <taxon>Bacteria</taxon>
        <taxon>Bacillati</taxon>
        <taxon>Bacillota</taxon>
        <taxon>Bacilli</taxon>
        <taxon>Bacillales</taxon>
        <taxon>Bacillaceae</taxon>
        <taxon>Terribacillus</taxon>
    </lineage>
</organism>
<dbReference type="KEGG" id="tap:GZ22_00425"/>
<dbReference type="InterPro" id="IPR006120">
    <property type="entry name" value="Resolvase_HTH_dom"/>
</dbReference>
<dbReference type="Gene3D" id="3.40.50.1390">
    <property type="entry name" value="Resolvase, N-terminal catalytic domain"/>
    <property type="match status" value="1"/>
</dbReference>
<dbReference type="GeneID" id="34222631"/>
<reference evidence="3 4" key="1">
    <citation type="submission" date="2014-07" db="EMBL/GenBank/DDBJ databases">
        <title>Complete genome sequence of a moderately halophilic bacterium Terribacillus aidingensis MP602, isolated from Cryptomeria fortunei in Tianmu mountain in China.</title>
        <authorList>
            <person name="Wang Y."/>
            <person name="Lu P."/>
            <person name="Zhang L."/>
        </authorList>
    </citation>
    <scope>NUCLEOTIDE SEQUENCE [LARGE SCALE GENOMIC DNA]</scope>
    <source>
        <strain evidence="3 4">MP602</strain>
    </source>
</reference>
<evidence type="ECO:0000256" key="1">
    <source>
        <dbReference type="SAM" id="MobiDB-lite"/>
    </source>
</evidence>
<dbReference type="HOGENOM" id="CLU_010686_8_1_9"/>
<protein>
    <recommendedName>
        <fullName evidence="2">Resolvase/invertase-type recombinase catalytic domain-containing protein</fullName>
    </recommendedName>
</protein>
<evidence type="ECO:0000313" key="4">
    <source>
        <dbReference type="Proteomes" id="UP000027980"/>
    </source>
</evidence>
<feature type="region of interest" description="Disordered" evidence="1">
    <location>
        <begin position="117"/>
        <end position="137"/>
    </location>
</feature>
<dbReference type="SMART" id="SM00857">
    <property type="entry name" value="Resolvase"/>
    <property type="match status" value="1"/>
</dbReference>
<evidence type="ECO:0000313" key="3">
    <source>
        <dbReference type="EMBL" id="AIF65266.1"/>
    </source>
</evidence>